<dbReference type="InterPro" id="IPR035906">
    <property type="entry name" value="MetI-like_sf"/>
</dbReference>
<evidence type="ECO:0000259" key="10">
    <source>
        <dbReference type="PROSITE" id="PS50928"/>
    </source>
</evidence>
<dbReference type="CDD" id="cd06261">
    <property type="entry name" value="TM_PBP2"/>
    <property type="match status" value="1"/>
</dbReference>
<evidence type="ECO:0000313" key="11">
    <source>
        <dbReference type="EMBL" id="MEQ2519352.1"/>
    </source>
</evidence>
<dbReference type="PANTHER" id="PTHR30614:SF20">
    <property type="entry name" value="GLUTAMINE TRANSPORT SYSTEM PERMEASE PROTEIN GLNP"/>
    <property type="match status" value="1"/>
</dbReference>
<evidence type="ECO:0000256" key="8">
    <source>
        <dbReference type="ARBA" id="ARBA00023136"/>
    </source>
</evidence>
<evidence type="ECO:0000256" key="4">
    <source>
        <dbReference type="ARBA" id="ARBA00022475"/>
    </source>
</evidence>
<dbReference type="Proteomes" id="UP001477672">
    <property type="component" value="Unassembled WGS sequence"/>
</dbReference>
<dbReference type="EMBL" id="JBBMFA010000050">
    <property type="protein sequence ID" value="MEQ2519352.1"/>
    <property type="molecule type" value="Genomic_DNA"/>
</dbReference>
<keyword evidence="4" id="KW-1003">Cell membrane</keyword>
<accession>A0ABV1GBZ1</accession>
<keyword evidence="7 9" id="KW-1133">Transmembrane helix</keyword>
<evidence type="ECO:0000256" key="9">
    <source>
        <dbReference type="RuleBase" id="RU363032"/>
    </source>
</evidence>
<feature type="transmembrane region" description="Helical" evidence="9">
    <location>
        <begin position="207"/>
        <end position="226"/>
    </location>
</feature>
<dbReference type="Pfam" id="PF00528">
    <property type="entry name" value="BPD_transp_1"/>
    <property type="match status" value="1"/>
</dbReference>
<evidence type="ECO:0000256" key="5">
    <source>
        <dbReference type="ARBA" id="ARBA00022692"/>
    </source>
</evidence>
<dbReference type="NCBIfam" id="TIGR01726">
    <property type="entry name" value="HEQRo_perm_3TM"/>
    <property type="match status" value="1"/>
</dbReference>
<keyword evidence="12" id="KW-1185">Reference proteome</keyword>
<keyword evidence="6" id="KW-0029">Amino-acid transport</keyword>
<feature type="transmembrane region" description="Helical" evidence="9">
    <location>
        <begin position="40"/>
        <end position="63"/>
    </location>
</feature>
<evidence type="ECO:0000256" key="6">
    <source>
        <dbReference type="ARBA" id="ARBA00022970"/>
    </source>
</evidence>
<organism evidence="11 12">
    <name type="scientific">Ruthenibacterium intestinale</name>
    <dbReference type="NCBI Taxonomy" id="3133163"/>
    <lineage>
        <taxon>Bacteria</taxon>
        <taxon>Bacillati</taxon>
        <taxon>Bacillota</taxon>
        <taxon>Clostridia</taxon>
        <taxon>Eubacteriales</taxon>
        <taxon>Oscillospiraceae</taxon>
        <taxon>Ruthenibacterium</taxon>
    </lineage>
</organism>
<feature type="domain" description="ABC transmembrane type-1" evidence="10">
    <location>
        <begin position="36"/>
        <end position="227"/>
    </location>
</feature>
<evidence type="ECO:0000256" key="1">
    <source>
        <dbReference type="ARBA" id="ARBA00004651"/>
    </source>
</evidence>
<dbReference type="PANTHER" id="PTHR30614">
    <property type="entry name" value="MEMBRANE COMPONENT OF AMINO ACID ABC TRANSPORTER"/>
    <property type="match status" value="1"/>
</dbReference>
<sequence>MEQFWSNLTAWGQTVLNDIYKATVYKDRWLVYLEGLGNTLLITVCALAIGILIGLTVALLRVWCGPEKNGLQKLVGKVCSLYTTVIRGTPVIVQLLILYTVALASADGLLVCIVGFGINSGAYLAEVARSGIGSVDPGQMEAGRSLGLSYGVTMRRIVLPQAVKNILPALFNEFIALLKETSVAGYIAVRDLTKAADGVRGITFNSVPLYLAALVYLLLVIAITAVQKRVERRMAQSDRN</sequence>
<keyword evidence="3 9" id="KW-0813">Transport</keyword>
<dbReference type="RefSeq" id="WP_349214756.1">
    <property type="nucleotide sequence ID" value="NZ_JBBMFA010000050.1"/>
</dbReference>
<dbReference type="PROSITE" id="PS50928">
    <property type="entry name" value="ABC_TM1"/>
    <property type="match status" value="1"/>
</dbReference>
<evidence type="ECO:0000256" key="2">
    <source>
        <dbReference type="ARBA" id="ARBA00010072"/>
    </source>
</evidence>
<protein>
    <submittedName>
        <fullName evidence="11">Amino acid ABC transporter permease</fullName>
    </submittedName>
</protein>
<dbReference type="InterPro" id="IPR043429">
    <property type="entry name" value="ArtM/GltK/GlnP/TcyL/YhdX-like"/>
</dbReference>
<evidence type="ECO:0000313" key="12">
    <source>
        <dbReference type="Proteomes" id="UP001477672"/>
    </source>
</evidence>
<dbReference type="InterPro" id="IPR010065">
    <property type="entry name" value="AA_ABC_transptr_permease_3TM"/>
</dbReference>
<evidence type="ECO:0000256" key="3">
    <source>
        <dbReference type="ARBA" id="ARBA00022448"/>
    </source>
</evidence>
<reference evidence="11 12" key="1">
    <citation type="submission" date="2024-03" db="EMBL/GenBank/DDBJ databases">
        <title>Human intestinal bacterial collection.</title>
        <authorList>
            <person name="Pauvert C."/>
            <person name="Hitch T.C.A."/>
            <person name="Clavel T."/>
        </authorList>
    </citation>
    <scope>NUCLEOTIDE SEQUENCE [LARGE SCALE GENOMIC DNA]</scope>
    <source>
        <strain evidence="11 12">CLA-JM-H11</strain>
    </source>
</reference>
<dbReference type="InterPro" id="IPR000515">
    <property type="entry name" value="MetI-like"/>
</dbReference>
<keyword evidence="8 9" id="KW-0472">Membrane</keyword>
<evidence type="ECO:0000256" key="7">
    <source>
        <dbReference type="ARBA" id="ARBA00022989"/>
    </source>
</evidence>
<gene>
    <name evidence="11" type="ORF">WMO24_02705</name>
</gene>
<proteinExistence type="inferred from homology"/>
<keyword evidence="5 9" id="KW-0812">Transmembrane</keyword>
<dbReference type="SUPFAM" id="SSF161098">
    <property type="entry name" value="MetI-like"/>
    <property type="match status" value="1"/>
</dbReference>
<feature type="transmembrane region" description="Helical" evidence="9">
    <location>
        <begin position="96"/>
        <end position="118"/>
    </location>
</feature>
<comment type="subcellular location">
    <subcellularLocation>
        <location evidence="1 9">Cell membrane</location>
        <topology evidence="1 9">Multi-pass membrane protein</topology>
    </subcellularLocation>
</comment>
<comment type="caution">
    <text evidence="11">The sequence shown here is derived from an EMBL/GenBank/DDBJ whole genome shotgun (WGS) entry which is preliminary data.</text>
</comment>
<name>A0ABV1GBZ1_9FIRM</name>
<comment type="similarity">
    <text evidence="2">Belongs to the binding-protein-dependent transport system permease family. HisMQ subfamily.</text>
</comment>
<dbReference type="Gene3D" id="1.10.3720.10">
    <property type="entry name" value="MetI-like"/>
    <property type="match status" value="1"/>
</dbReference>